<dbReference type="SUPFAM" id="SSF52317">
    <property type="entry name" value="Class I glutamine amidotransferase-like"/>
    <property type="match status" value="1"/>
</dbReference>
<evidence type="ECO:0000256" key="3">
    <source>
        <dbReference type="ARBA" id="ARBA00022749"/>
    </source>
</evidence>
<keyword evidence="4" id="KW-0658">Purine biosynthesis</keyword>
<keyword evidence="1" id="KW-0436">Ligase</keyword>
<dbReference type="Proteomes" id="UP001289066">
    <property type="component" value="Unassembled WGS sequence"/>
</dbReference>
<evidence type="ECO:0000256" key="4">
    <source>
        <dbReference type="ARBA" id="ARBA00022755"/>
    </source>
</evidence>
<keyword evidence="3" id="KW-0332">GMP biosynthesis</keyword>
<gene>
    <name evidence="8" type="ORF">GNF81_21465</name>
</gene>
<dbReference type="PANTHER" id="PTHR11922">
    <property type="entry name" value="GMP SYNTHASE-RELATED"/>
    <property type="match status" value="1"/>
</dbReference>
<dbReference type="PRINTS" id="PR00099">
    <property type="entry name" value="CPSGATASE"/>
</dbReference>
<dbReference type="GO" id="GO:0005829">
    <property type="term" value="C:cytosol"/>
    <property type="evidence" value="ECO:0007669"/>
    <property type="project" value="TreeGrafter"/>
</dbReference>
<evidence type="ECO:0000259" key="7">
    <source>
        <dbReference type="Pfam" id="PF00117"/>
    </source>
</evidence>
<comment type="caution">
    <text evidence="8">The sequence shown here is derived from an EMBL/GenBank/DDBJ whole genome shotgun (WGS) entry which is preliminary data.</text>
</comment>
<proteinExistence type="predicted"/>
<dbReference type="PROSITE" id="PS51273">
    <property type="entry name" value="GATASE_TYPE_1"/>
    <property type="match status" value="1"/>
</dbReference>
<evidence type="ECO:0000256" key="6">
    <source>
        <dbReference type="ARBA" id="ARBA00031356"/>
    </source>
</evidence>
<dbReference type="Pfam" id="PF00117">
    <property type="entry name" value="GATase"/>
    <property type="match status" value="1"/>
</dbReference>
<feature type="domain" description="Glutamine amidotransferase" evidence="7">
    <location>
        <begin position="7"/>
        <end position="113"/>
    </location>
</feature>
<dbReference type="GO" id="GO:0005524">
    <property type="term" value="F:ATP binding"/>
    <property type="evidence" value="ECO:0007669"/>
    <property type="project" value="UniProtKB-KW"/>
</dbReference>
<accession>A0AAW9J780</accession>
<dbReference type="GO" id="GO:0003921">
    <property type="term" value="F:GMP synthase activity"/>
    <property type="evidence" value="ECO:0007669"/>
    <property type="project" value="TreeGrafter"/>
</dbReference>
<name>A0AAW9J780_CLOPF</name>
<evidence type="ECO:0000313" key="9">
    <source>
        <dbReference type="Proteomes" id="UP001289066"/>
    </source>
</evidence>
<feature type="non-terminal residue" evidence="8">
    <location>
        <position position="116"/>
    </location>
</feature>
<dbReference type="PANTHER" id="PTHR11922:SF2">
    <property type="entry name" value="GMP SYNTHASE [GLUTAMINE-HYDROLYZING]"/>
    <property type="match status" value="1"/>
</dbReference>
<dbReference type="AlphaFoldDB" id="A0AAW9J780"/>
<protein>
    <recommendedName>
        <fullName evidence="6">Glutamine amidotransferase</fullName>
    </recommendedName>
</protein>
<dbReference type="Gene3D" id="3.40.50.880">
    <property type="match status" value="1"/>
</dbReference>
<keyword evidence="2" id="KW-0547">Nucleotide-binding</keyword>
<keyword evidence="5" id="KW-0067">ATP-binding</keyword>
<organism evidence="8 9">
    <name type="scientific">Clostridium perfringens</name>
    <dbReference type="NCBI Taxonomy" id="1502"/>
    <lineage>
        <taxon>Bacteria</taxon>
        <taxon>Bacillati</taxon>
        <taxon>Bacillota</taxon>
        <taxon>Clostridia</taxon>
        <taxon>Eubacteriales</taxon>
        <taxon>Clostridiaceae</taxon>
        <taxon>Clostridium</taxon>
    </lineage>
</organism>
<evidence type="ECO:0000313" key="8">
    <source>
        <dbReference type="EMBL" id="MDZ5035255.1"/>
    </source>
</evidence>
<sequence length="116" mass="12575">MNKELVLVVDFGGQYNQLIARRVRECGVYCEVHPHTLSVDEIKEMNPKGIIFTGGPNSVYGEDSPLCDKTLFEAGIPILGICYGSQLMAHMLGGKVATAPVSEYGKTKVDVNADSK</sequence>
<dbReference type="InterPro" id="IPR029062">
    <property type="entry name" value="Class_I_gatase-like"/>
</dbReference>
<dbReference type="InterPro" id="IPR017926">
    <property type="entry name" value="GATASE"/>
</dbReference>
<evidence type="ECO:0000256" key="5">
    <source>
        <dbReference type="ARBA" id="ARBA00022840"/>
    </source>
</evidence>
<evidence type="ECO:0000256" key="1">
    <source>
        <dbReference type="ARBA" id="ARBA00022598"/>
    </source>
</evidence>
<dbReference type="RefSeq" id="WP_322413571.1">
    <property type="nucleotide sequence ID" value="NZ_WNVG01001431.1"/>
</dbReference>
<dbReference type="EMBL" id="WNVG01001431">
    <property type="protein sequence ID" value="MDZ5035255.1"/>
    <property type="molecule type" value="Genomic_DNA"/>
</dbReference>
<reference evidence="8" key="1">
    <citation type="submission" date="2019-11" db="EMBL/GenBank/DDBJ databases">
        <title>Characterization of Clostridium perfringens isolates from swine manure treated agricultural soils.</title>
        <authorList>
            <person name="Wushke S.T."/>
        </authorList>
    </citation>
    <scope>NUCLEOTIDE SEQUENCE</scope>
    <source>
        <strain evidence="8">X15</strain>
    </source>
</reference>
<evidence type="ECO:0000256" key="2">
    <source>
        <dbReference type="ARBA" id="ARBA00022741"/>
    </source>
</evidence>